<dbReference type="GO" id="GO:0007157">
    <property type="term" value="P:heterophilic cell-cell adhesion via plasma membrane cell adhesion molecules"/>
    <property type="evidence" value="ECO:0007669"/>
    <property type="project" value="TreeGrafter"/>
</dbReference>
<reference evidence="8" key="1">
    <citation type="submission" date="2025-08" db="UniProtKB">
        <authorList>
            <consortium name="RefSeq"/>
        </authorList>
    </citation>
    <scope>IDENTIFICATION</scope>
    <source>
        <tissue evidence="8">Muscle</tissue>
    </source>
</reference>
<evidence type="ECO:0000256" key="3">
    <source>
        <dbReference type="ARBA" id="ARBA00022737"/>
    </source>
</evidence>
<dbReference type="SUPFAM" id="SSF57196">
    <property type="entry name" value="EGF/Laminin"/>
    <property type="match status" value="1"/>
</dbReference>
<evidence type="ECO:0000256" key="1">
    <source>
        <dbReference type="ARBA" id="ARBA00022536"/>
    </source>
</evidence>
<dbReference type="InterPro" id="IPR000742">
    <property type="entry name" value="EGF"/>
</dbReference>
<dbReference type="OrthoDB" id="283575at2759"/>
<protein>
    <submittedName>
        <fullName evidence="8">Protein eyes shut homolog</fullName>
    </submittedName>
</protein>
<organism evidence="7 8">
    <name type="scientific">Phyllostomus discolor</name>
    <name type="common">pale spear-nosed bat</name>
    <dbReference type="NCBI Taxonomy" id="89673"/>
    <lineage>
        <taxon>Eukaryota</taxon>
        <taxon>Metazoa</taxon>
        <taxon>Chordata</taxon>
        <taxon>Craniata</taxon>
        <taxon>Vertebrata</taxon>
        <taxon>Euteleostomi</taxon>
        <taxon>Mammalia</taxon>
        <taxon>Eutheria</taxon>
        <taxon>Laurasiatheria</taxon>
        <taxon>Chiroptera</taxon>
        <taxon>Yangochiroptera</taxon>
        <taxon>Phyllostomidae</taxon>
        <taxon>Phyllostominae</taxon>
        <taxon>Phyllostomus</taxon>
    </lineage>
</organism>
<feature type="disulfide bond" evidence="5">
    <location>
        <begin position="11"/>
        <end position="20"/>
    </location>
</feature>
<evidence type="ECO:0000256" key="2">
    <source>
        <dbReference type="ARBA" id="ARBA00022729"/>
    </source>
</evidence>
<evidence type="ECO:0000313" key="7">
    <source>
        <dbReference type="Proteomes" id="UP000504628"/>
    </source>
</evidence>
<dbReference type="PROSITE" id="PS00022">
    <property type="entry name" value="EGF_1"/>
    <property type="match status" value="1"/>
</dbReference>
<comment type="caution">
    <text evidence="5">Lacks conserved residue(s) required for the propagation of feature annotation.</text>
</comment>
<accession>A0A7E6DML1</accession>
<evidence type="ECO:0000259" key="6">
    <source>
        <dbReference type="PROSITE" id="PS50026"/>
    </source>
</evidence>
<dbReference type="GO" id="GO:0045197">
    <property type="term" value="P:establishment or maintenance of epithelial cell apical/basal polarity"/>
    <property type="evidence" value="ECO:0007669"/>
    <property type="project" value="TreeGrafter"/>
</dbReference>
<dbReference type="Proteomes" id="UP000504628">
    <property type="component" value="Chromosome 4"/>
</dbReference>
<dbReference type="RefSeq" id="XP_035880204.1">
    <property type="nucleotide sequence ID" value="XM_036024311.1"/>
</dbReference>
<keyword evidence="1 5" id="KW-0245">EGF-like domain</keyword>
<name>A0A7E6DML1_9CHIR</name>
<sequence length="296" mass="34140">MNFEKDYHCSCMPRFTGKNCEKVIDHCRLLSINCLNEGWCFNIIGRFRDVCTRNSCWFLKNICLIYLYPCYCGSISHDICQAEVPHSSQFKYIWQLGFIVFEGEKYEVTTDAYFFHAENCTDDAVYMNKSEALEYLHLFQCEETMEMCANGCSCLTEENSKDYFCLCIPRRPRKMNQENTTDYQESGCLPEAVHDEFNIPRCSCSLSHIGRFCVLNTGDCFGNQSISSHGLCGVHLHRGNCSCLKIYKRKTCEIETEDCKPMSCKTEVTSIILSGYFFGTCLPGFRGKYFLTNQIL</sequence>
<dbReference type="PROSITE" id="PS50026">
    <property type="entry name" value="EGF_3"/>
    <property type="match status" value="1"/>
</dbReference>
<keyword evidence="7" id="KW-1185">Reference proteome</keyword>
<dbReference type="PANTHER" id="PTHR24049:SF22">
    <property type="entry name" value="DROSOPHILA CRUMBS HOMOLOG"/>
    <property type="match status" value="1"/>
</dbReference>
<dbReference type="GO" id="GO:0032991">
    <property type="term" value="C:protein-containing complex"/>
    <property type="evidence" value="ECO:0007669"/>
    <property type="project" value="TreeGrafter"/>
</dbReference>
<dbReference type="Gene3D" id="2.10.25.10">
    <property type="entry name" value="Laminin"/>
    <property type="match status" value="2"/>
</dbReference>
<keyword evidence="2" id="KW-0732">Signal</keyword>
<keyword evidence="4 5" id="KW-1015">Disulfide bond</keyword>
<dbReference type="InterPro" id="IPR051022">
    <property type="entry name" value="Notch_Cell-Fate_Det"/>
</dbReference>
<dbReference type="InParanoid" id="A0A7E6DML1"/>
<dbReference type="GeneID" id="118500233"/>
<dbReference type="AlphaFoldDB" id="A0A7E6DML1"/>
<proteinExistence type="predicted"/>
<feature type="domain" description="EGF-like" evidence="6">
    <location>
        <begin position="1"/>
        <end position="21"/>
    </location>
</feature>
<evidence type="ECO:0000256" key="4">
    <source>
        <dbReference type="ARBA" id="ARBA00023157"/>
    </source>
</evidence>
<dbReference type="GO" id="GO:0005886">
    <property type="term" value="C:plasma membrane"/>
    <property type="evidence" value="ECO:0007669"/>
    <property type="project" value="TreeGrafter"/>
</dbReference>
<gene>
    <name evidence="8" type="primary">LOC118500233</name>
</gene>
<keyword evidence="3" id="KW-0677">Repeat</keyword>
<dbReference type="PANTHER" id="PTHR24049">
    <property type="entry name" value="CRUMBS FAMILY MEMBER"/>
    <property type="match status" value="1"/>
</dbReference>
<evidence type="ECO:0000313" key="8">
    <source>
        <dbReference type="RefSeq" id="XP_035880204.1"/>
    </source>
</evidence>
<dbReference type="KEGG" id="pdic:118500233"/>
<evidence type="ECO:0000256" key="5">
    <source>
        <dbReference type="PROSITE-ProRule" id="PRU00076"/>
    </source>
</evidence>